<reference evidence="4 5" key="1">
    <citation type="submission" date="2023-10" db="EMBL/GenBank/DDBJ databases">
        <title>Sphingomonas sp. HF-S4 16S ribosomal RNA gene Genome sequencing and assembly.</title>
        <authorList>
            <person name="Lee H."/>
        </authorList>
    </citation>
    <scope>NUCLEOTIDE SEQUENCE [LARGE SCALE GENOMIC DNA]</scope>
    <source>
        <strain evidence="4 5">HF-S4</strain>
    </source>
</reference>
<evidence type="ECO:0000256" key="2">
    <source>
        <dbReference type="ARBA" id="ARBA00023002"/>
    </source>
</evidence>
<dbReference type="Pfam" id="PF02738">
    <property type="entry name" value="MoCoBD_1"/>
    <property type="match status" value="1"/>
</dbReference>
<keyword evidence="5" id="KW-1185">Reference proteome</keyword>
<evidence type="ECO:0000313" key="5">
    <source>
        <dbReference type="Proteomes" id="UP001273531"/>
    </source>
</evidence>
<accession>A0ABU3Y4E9</accession>
<dbReference type="InterPro" id="IPR037165">
    <property type="entry name" value="AldOxase/xan_DH_Mopterin-bd_sf"/>
</dbReference>
<feature type="domain" description="Aldehyde oxidase/xanthine dehydrogenase a/b hammerhead" evidence="3">
    <location>
        <begin position="20"/>
        <end position="132"/>
    </location>
</feature>
<dbReference type="EMBL" id="JAWJEJ010000001">
    <property type="protein sequence ID" value="MDV3456219.1"/>
    <property type="molecule type" value="Genomic_DNA"/>
</dbReference>
<name>A0ABU3Y4E9_9SPHN</name>
<dbReference type="Gene3D" id="3.30.365.10">
    <property type="entry name" value="Aldehyde oxidase/xanthine dehydrogenase, molybdopterin binding domain"/>
    <property type="match status" value="4"/>
</dbReference>
<evidence type="ECO:0000256" key="1">
    <source>
        <dbReference type="ARBA" id="ARBA00022505"/>
    </source>
</evidence>
<evidence type="ECO:0000313" key="4">
    <source>
        <dbReference type="EMBL" id="MDV3456219.1"/>
    </source>
</evidence>
<sequence>MMADRSYSDTQRLDARDKVRGVALFAADDVRPGMLHGIFAVARIGKGRLKSLDTREAQGVPGVRLVLTHTDMAGIVPAGFLMGGGFAFQSFQPMLSDAIAYRGQPIALVIADTLEIARDAADRIAATYAAEPFQVELDSPAQDIVSQAASPLPKPMFADRVAGDADAAYAAAPIKVDMHCASPPQHQNPIELIATVAEWRDGTLIVHEGTQNAGALRAGLAKQLGIAPDKVQVISPYCGGGFGQKNSLQMHTVIAAVAARRLERPVKIVLPRAQIYHDTSFRPASRHRLRLGAQPDGKIVAAIHEIDSQTSRHDLFPAQYADLSARLHGIANFRGHERLVRTDVQTPGYMRAPYEHMAAFAMETAVDELAYRVDMDPVALRLANDTQIDPISKLPLSSRNLAECLNRGAEMFGWAKRPMAARSLRETDGTMVGWGVAAGAYKAATAPAIARITATDTGRIMVAVAGHEMGQGIRTAIAITVAGKLGVQADSIDVDVGDTRGTPQHLTAGSWGTATAVPAADEAADALLASLRVLGGAGTPAEILKRAGRPTLSAEIRRKAPGQPDAVFERLAGGMPAAQGPTYPDFAAFSYVAHFVEVRIEPGTRRIRVPRVVSVADCGRVISPRTAQSQMLGAVVWGIGAALREESEVDPRFGGFLNADLAEYAIPVNADIGSIQVAFVDKPDPRINSLGVKGLGEVAMVGVAPAIANAIHHATGRRLNRLPFRVEHVLQGI</sequence>
<dbReference type="SMART" id="SM01008">
    <property type="entry name" value="Ald_Xan_dh_C"/>
    <property type="match status" value="1"/>
</dbReference>
<comment type="caution">
    <text evidence="4">The sequence shown here is derived from an EMBL/GenBank/DDBJ whole genome shotgun (WGS) entry which is preliminary data.</text>
</comment>
<organism evidence="4 5">
    <name type="scientific">Sphingomonas agrestis</name>
    <dbReference type="NCBI Taxonomy" id="3080540"/>
    <lineage>
        <taxon>Bacteria</taxon>
        <taxon>Pseudomonadati</taxon>
        <taxon>Pseudomonadota</taxon>
        <taxon>Alphaproteobacteria</taxon>
        <taxon>Sphingomonadales</taxon>
        <taxon>Sphingomonadaceae</taxon>
        <taxon>Sphingomonas</taxon>
    </lineage>
</organism>
<dbReference type="InterPro" id="IPR016208">
    <property type="entry name" value="Ald_Oxase/xanthine_DH-like"/>
</dbReference>
<dbReference type="Gene3D" id="3.90.1170.50">
    <property type="entry name" value="Aldehyde oxidase/xanthine dehydrogenase, a/b hammerhead"/>
    <property type="match status" value="1"/>
</dbReference>
<protein>
    <submittedName>
        <fullName evidence="4">Xanthine dehydrogenase family protein molybdopterin-binding subunit</fullName>
    </submittedName>
</protein>
<keyword evidence="1" id="KW-0500">Molybdenum</keyword>
<dbReference type="InterPro" id="IPR008274">
    <property type="entry name" value="AldOxase/xan_DH_MoCoBD1"/>
</dbReference>
<proteinExistence type="predicted"/>
<evidence type="ECO:0000259" key="3">
    <source>
        <dbReference type="SMART" id="SM01008"/>
    </source>
</evidence>
<dbReference type="InterPro" id="IPR000674">
    <property type="entry name" value="Ald_Oxase/Xan_DH_a/b"/>
</dbReference>
<dbReference type="Pfam" id="PF01315">
    <property type="entry name" value="Ald_Xan_dh_C"/>
    <property type="match status" value="1"/>
</dbReference>
<dbReference type="Pfam" id="PF20256">
    <property type="entry name" value="MoCoBD_2"/>
    <property type="match status" value="1"/>
</dbReference>
<dbReference type="PANTHER" id="PTHR11908:SF132">
    <property type="entry name" value="ALDEHYDE OXIDASE 1-RELATED"/>
    <property type="match status" value="1"/>
</dbReference>
<dbReference type="Proteomes" id="UP001273531">
    <property type="component" value="Unassembled WGS sequence"/>
</dbReference>
<gene>
    <name evidence="4" type="ORF">RZN05_04425</name>
</gene>
<dbReference type="InterPro" id="IPR046867">
    <property type="entry name" value="AldOxase/xan_DH_MoCoBD2"/>
</dbReference>
<dbReference type="RefSeq" id="WP_317225414.1">
    <property type="nucleotide sequence ID" value="NZ_JAWJEJ010000001.1"/>
</dbReference>
<dbReference type="SUPFAM" id="SSF54665">
    <property type="entry name" value="CO dehydrogenase molybdoprotein N-domain-like"/>
    <property type="match status" value="1"/>
</dbReference>
<dbReference type="PANTHER" id="PTHR11908">
    <property type="entry name" value="XANTHINE DEHYDROGENASE"/>
    <property type="match status" value="1"/>
</dbReference>
<dbReference type="InterPro" id="IPR036856">
    <property type="entry name" value="Ald_Oxase/Xan_DH_a/b_sf"/>
</dbReference>
<dbReference type="SUPFAM" id="SSF56003">
    <property type="entry name" value="Molybdenum cofactor-binding domain"/>
    <property type="match status" value="1"/>
</dbReference>
<keyword evidence="2" id="KW-0560">Oxidoreductase</keyword>